<reference evidence="2 3" key="1">
    <citation type="journal article" date="2020" name="Phytopathology">
        <title>Genome Sequence Resources of Colletotrichum truncatum, C. plurivorum, C. musicola, and C. sojae: Four Species Pathogenic to Soybean (Glycine max).</title>
        <authorList>
            <person name="Rogerio F."/>
            <person name="Boufleur T.R."/>
            <person name="Ciampi-Guillardi M."/>
            <person name="Sukno S.A."/>
            <person name="Thon M.R."/>
            <person name="Massola Junior N.S."/>
            <person name="Baroncelli R."/>
        </authorList>
    </citation>
    <scope>NUCLEOTIDE SEQUENCE [LARGE SCALE GENOMIC DNA]</scope>
    <source>
        <strain evidence="2 3">LFN0009</strain>
    </source>
</reference>
<organism evidence="2 3">
    <name type="scientific">Colletotrichum sojae</name>
    <dbReference type="NCBI Taxonomy" id="2175907"/>
    <lineage>
        <taxon>Eukaryota</taxon>
        <taxon>Fungi</taxon>
        <taxon>Dikarya</taxon>
        <taxon>Ascomycota</taxon>
        <taxon>Pezizomycotina</taxon>
        <taxon>Sordariomycetes</taxon>
        <taxon>Hypocreomycetidae</taxon>
        <taxon>Glomerellales</taxon>
        <taxon>Glomerellaceae</taxon>
        <taxon>Colletotrichum</taxon>
        <taxon>Colletotrichum orchidearum species complex</taxon>
    </lineage>
</organism>
<dbReference type="AlphaFoldDB" id="A0A8H6J911"/>
<gene>
    <name evidence="2" type="ORF">CSOJ01_07394</name>
</gene>
<dbReference type="Proteomes" id="UP000652219">
    <property type="component" value="Unassembled WGS sequence"/>
</dbReference>
<evidence type="ECO:0000256" key="1">
    <source>
        <dbReference type="SAM" id="MobiDB-lite"/>
    </source>
</evidence>
<accession>A0A8H6J911</accession>
<feature type="region of interest" description="Disordered" evidence="1">
    <location>
        <begin position="381"/>
        <end position="406"/>
    </location>
</feature>
<dbReference type="EMBL" id="WIGN01000113">
    <property type="protein sequence ID" value="KAF6808722.1"/>
    <property type="molecule type" value="Genomic_DNA"/>
</dbReference>
<proteinExistence type="predicted"/>
<keyword evidence="3" id="KW-1185">Reference proteome</keyword>
<sequence length="417" mass="47130">MQPVCVVRDAAAASAASQPREVRRAAEWRPEPVKLANANRETVIRRIQMLLTMENEELLRGGLSQSKWKDYLSRAYEQFHARGQKGVSLEMAIYAGLKKLCWDQSQSFHLPREHFDANNQIVKPMTDEIWASHGLNPPKGTRKDEGYVDWLEKERPDFYFQYASEICRPIPVPLPNLKTEDPKAKEAEKTVPFAGNDAINGNTSLVRPQPIKKDPATPQEVPPNGPLNRFQEVALATATARETMFKQGFPQGLPPSIAQDSHFKRFEVQIPNNINHDRCYRAHMKEAQALLPQGICITWIGYGTKYFFVLHLAEGYDFSPLRSAFAIVFSRLTTYCCQLAGSKYSIILPEFLENADQSAFVKSLQQTAETFKLARQVPTTSCEKRPLPAGLQGGPEREMGSDRKRMKTVAVKQEHIA</sequence>
<evidence type="ECO:0000313" key="3">
    <source>
        <dbReference type="Proteomes" id="UP000652219"/>
    </source>
</evidence>
<protein>
    <submittedName>
        <fullName evidence="2">Uncharacterized protein</fullName>
    </submittedName>
</protein>
<name>A0A8H6J911_9PEZI</name>
<evidence type="ECO:0000313" key="2">
    <source>
        <dbReference type="EMBL" id="KAF6808722.1"/>
    </source>
</evidence>
<comment type="caution">
    <text evidence="2">The sequence shown here is derived from an EMBL/GenBank/DDBJ whole genome shotgun (WGS) entry which is preliminary data.</text>
</comment>